<protein>
    <recommendedName>
        <fullName evidence="3">Endonuclease-reverse transcriptase</fullName>
    </recommendedName>
</protein>
<proteinExistence type="predicted"/>
<evidence type="ECO:0000313" key="2">
    <source>
        <dbReference type="Proteomes" id="UP000740883"/>
    </source>
</evidence>
<dbReference type="AlphaFoldDB" id="A0A9P6GW44"/>
<accession>A0A9P6GW44</accession>
<reference evidence="1 2" key="1">
    <citation type="journal article" date="2020" name="Genome Biol. Evol.">
        <title>Comparative genomics of strictly vertically transmitted, feminizing microsporidia endosymbionts of amphipod crustaceans.</title>
        <authorList>
            <person name="Cormier A."/>
            <person name="Chebbi M.A."/>
            <person name="Giraud I."/>
            <person name="Wattier R."/>
            <person name="Teixeira M."/>
            <person name="Gilbert C."/>
            <person name="Rigaud T."/>
            <person name="Cordaux R."/>
        </authorList>
    </citation>
    <scope>NUCLEOTIDE SEQUENCE [LARGE SCALE GENOMIC DNA]</scope>
    <source>
        <strain evidence="1 2">Ou3-Ou53</strain>
    </source>
</reference>
<organism evidence="1 2">
    <name type="scientific">Nosema granulosis</name>
    <dbReference type="NCBI Taxonomy" id="83296"/>
    <lineage>
        <taxon>Eukaryota</taxon>
        <taxon>Fungi</taxon>
        <taxon>Fungi incertae sedis</taxon>
        <taxon>Microsporidia</taxon>
        <taxon>Nosematidae</taxon>
        <taxon>Nosema</taxon>
    </lineage>
</organism>
<dbReference type="EMBL" id="SBJO01000486">
    <property type="protein sequence ID" value="KAF9760894.1"/>
    <property type="molecule type" value="Genomic_DNA"/>
</dbReference>
<dbReference type="Proteomes" id="UP000740883">
    <property type="component" value="Unassembled WGS sequence"/>
</dbReference>
<evidence type="ECO:0008006" key="3">
    <source>
        <dbReference type="Google" id="ProtNLM"/>
    </source>
</evidence>
<dbReference type="OrthoDB" id="5534248at2759"/>
<evidence type="ECO:0000313" key="1">
    <source>
        <dbReference type="EMBL" id="KAF9760894.1"/>
    </source>
</evidence>
<comment type="caution">
    <text evidence="1">The sequence shown here is derived from an EMBL/GenBank/DDBJ whole genome shotgun (WGS) entry which is preliminary data.</text>
</comment>
<name>A0A9P6GW44_9MICR</name>
<sequence length="135" mass="15901">MIEHCVSKGRRALSAMYYLFTRKDYPFFIKILAIKVKLQPIVTYGAEVWGMSSSRTTEIQKIVDEACRRVIQGGRSSAMKRIRSELRIQTCANIGTVKWRRAKTWVASMISSEFRSRRWTWVSGSLRWMKRYVRI</sequence>
<keyword evidence="2" id="KW-1185">Reference proteome</keyword>
<gene>
    <name evidence="1" type="ORF">NGRA_2972</name>
</gene>